<dbReference type="AlphaFoldDB" id="X1UVG4"/>
<gene>
    <name evidence="1" type="ORF">S12H4_57158</name>
</gene>
<comment type="caution">
    <text evidence="1">The sequence shown here is derived from an EMBL/GenBank/DDBJ whole genome shotgun (WGS) entry which is preliminary data.</text>
</comment>
<evidence type="ECO:0000313" key="1">
    <source>
        <dbReference type="EMBL" id="GAJ21463.1"/>
    </source>
</evidence>
<dbReference type="EMBL" id="BARW01036916">
    <property type="protein sequence ID" value="GAJ21463.1"/>
    <property type="molecule type" value="Genomic_DNA"/>
</dbReference>
<name>X1UVG4_9ZZZZ</name>
<organism evidence="1">
    <name type="scientific">marine sediment metagenome</name>
    <dbReference type="NCBI Taxonomy" id="412755"/>
    <lineage>
        <taxon>unclassified sequences</taxon>
        <taxon>metagenomes</taxon>
        <taxon>ecological metagenomes</taxon>
    </lineage>
</organism>
<proteinExistence type="predicted"/>
<reference evidence="1" key="1">
    <citation type="journal article" date="2014" name="Front. Microbiol.">
        <title>High frequency of phylogenetically diverse reductive dehalogenase-homologous genes in deep subseafloor sedimentary metagenomes.</title>
        <authorList>
            <person name="Kawai M."/>
            <person name="Futagami T."/>
            <person name="Toyoda A."/>
            <person name="Takaki Y."/>
            <person name="Nishi S."/>
            <person name="Hori S."/>
            <person name="Arai W."/>
            <person name="Tsubouchi T."/>
            <person name="Morono Y."/>
            <person name="Uchiyama I."/>
            <person name="Ito T."/>
            <person name="Fujiyama A."/>
            <person name="Inagaki F."/>
            <person name="Takami H."/>
        </authorList>
    </citation>
    <scope>NUCLEOTIDE SEQUENCE</scope>
    <source>
        <strain evidence="1">Expedition CK06-06</strain>
    </source>
</reference>
<sequence>MMISAIEEIIYYIEGNIIPMSDDEKINLKNFLEDNFAITKKDLSGKVKIRRKQGFSNKTKVI</sequence>
<accession>X1UVG4</accession>
<protein>
    <submittedName>
        <fullName evidence="1">Uncharacterized protein</fullName>
    </submittedName>
</protein>